<name>A0A2K8U7H6_9GAMM</name>
<dbReference type="Gene3D" id="3.40.50.300">
    <property type="entry name" value="P-loop containing nucleotide triphosphate hydrolases"/>
    <property type="match status" value="1"/>
</dbReference>
<dbReference type="InterPro" id="IPR027417">
    <property type="entry name" value="P-loop_NTPase"/>
</dbReference>
<dbReference type="OrthoDB" id="9773429at2"/>
<dbReference type="InterPro" id="IPR028350">
    <property type="entry name" value="DNAC/IstB-like"/>
</dbReference>
<dbReference type="InterPro" id="IPR002611">
    <property type="entry name" value="IstB_ATP-bd"/>
</dbReference>
<dbReference type="PANTHER" id="PTHR30050">
    <property type="entry name" value="CHROMOSOMAL REPLICATION INITIATOR PROTEIN DNAA"/>
    <property type="match status" value="1"/>
</dbReference>
<dbReference type="EMBL" id="CP020370">
    <property type="protein sequence ID" value="AUB80662.1"/>
    <property type="molecule type" value="Genomic_DNA"/>
</dbReference>
<keyword evidence="8" id="KW-1185">Reference proteome</keyword>
<accession>A0A2K8U7H6</accession>
<dbReference type="KEGG" id="tsy:THSYN_27380"/>
<dbReference type="InterPro" id="IPR003593">
    <property type="entry name" value="AAA+_ATPase"/>
</dbReference>
<evidence type="ECO:0000313" key="6">
    <source>
        <dbReference type="EMBL" id="AUB81021.1"/>
    </source>
</evidence>
<dbReference type="SUPFAM" id="SSF52540">
    <property type="entry name" value="P-loop containing nucleoside triphosphate hydrolases"/>
    <property type="match status" value="1"/>
</dbReference>
<reference evidence="6 8" key="1">
    <citation type="submission" date="2017-03" db="EMBL/GenBank/DDBJ databases">
        <title>Complete genome sequence of Candidatus 'Thiodictyon syntrophicum' sp. nov. strain Cad16T, a photolithoautotroph purple sulfur bacterium isolated from an alpine meromictic lake.</title>
        <authorList>
            <person name="Luedin S.M."/>
            <person name="Pothier J.F."/>
            <person name="Danza F."/>
            <person name="Storelli N."/>
            <person name="Wittwer M."/>
            <person name="Tonolla M."/>
        </authorList>
    </citation>
    <scope>NUCLEOTIDE SEQUENCE [LARGE SCALE GENOMIC DNA]</scope>
    <source>
        <strain evidence="6 8">Cad16T</strain>
    </source>
</reference>
<dbReference type="EMBL" id="CP020370">
    <property type="protein sequence ID" value="AUB84290.1"/>
    <property type="molecule type" value="Genomic_DNA"/>
</dbReference>
<evidence type="ECO:0000256" key="3">
    <source>
        <dbReference type="ARBA" id="ARBA00022840"/>
    </source>
</evidence>
<dbReference type="RefSeq" id="WP_100918452.1">
    <property type="nucleotide sequence ID" value="NZ_CP020370.1"/>
</dbReference>
<dbReference type="Pfam" id="PF01695">
    <property type="entry name" value="IstB_IS21"/>
    <property type="match status" value="1"/>
</dbReference>
<protein>
    <submittedName>
        <fullName evidence="6">ATP-binding protein</fullName>
    </submittedName>
</protein>
<dbReference type="CDD" id="cd00009">
    <property type="entry name" value="AAA"/>
    <property type="match status" value="1"/>
</dbReference>
<dbReference type="SMART" id="SM00382">
    <property type="entry name" value="AAA"/>
    <property type="match status" value="1"/>
</dbReference>
<keyword evidence="2" id="KW-0547">Nucleotide-binding</keyword>
<evidence type="ECO:0000313" key="7">
    <source>
        <dbReference type="EMBL" id="AUB84290.1"/>
    </source>
</evidence>
<dbReference type="GO" id="GO:0005524">
    <property type="term" value="F:ATP binding"/>
    <property type="evidence" value="ECO:0007669"/>
    <property type="project" value="UniProtKB-KW"/>
</dbReference>
<dbReference type="PANTHER" id="PTHR30050:SF4">
    <property type="entry name" value="ATP-BINDING PROTEIN RV3427C IN INSERTION SEQUENCE-RELATED"/>
    <property type="match status" value="1"/>
</dbReference>
<sequence>MSITEQVLVQQLERLQLRYFLQHYPDLVAQAARESWTHGHFLEQLVAGEAARRDEARVARRVKAAHLPGLKTLDGFDWSWPKKINRTQVQHLFRLEFLPQQGNVILLGGVGVGKTHLAIALAHTACLQGHAVLFTRAVDIVTALAAAQATGGLKRELARLLKPTLLVIDELGYLPIDKFGADGLFQVISQRYERGSTVITTNRAFKQWPEIFNNDSTLTSALLDRLLHHAESVVIEGRSYRMRDQTDA</sequence>
<organism evidence="6 8">
    <name type="scientific">Candidatus Thiodictyon syntrophicum</name>
    <dbReference type="NCBI Taxonomy" id="1166950"/>
    <lineage>
        <taxon>Bacteria</taxon>
        <taxon>Pseudomonadati</taxon>
        <taxon>Pseudomonadota</taxon>
        <taxon>Gammaproteobacteria</taxon>
        <taxon>Chromatiales</taxon>
        <taxon>Chromatiaceae</taxon>
        <taxon>Thiodictyon</taxon>
    </lineage>
</organism>
<gene>
    <name evidence="5" type="ORF">THSYN_06665</name>
    <name evidence="6" type="ORF">THSYN_08695</name>
    <name evidence="7" type="ORF">THSYN_27380</name>
</gene>
<evidence type="ECO:0000313" key="5">
    <source>
        <dbReference type="EMBL" id="AUB80662.1"/>
    </source>
</evidence>
<evidence type="ECO:0000313" key="8">
    <source>
        <dbReference type="Proteomes" id="UP000232638"/>
    </source>
</evidence>
<feature type="domain" description="AAA+ ATPase" evidence="4">
    <location>
        <begin position="100"/>
        <end position="236"/>
    </location>
</feature>
<dbReference type="KEGG" id="tsy:THSYN_06665"/>
<dbReference type="KEGG" id="tsy:THSYN_08695"/>
<evidence type="ECO:0000256" key="2">
    <source>
        <dbReference type="ARBA" id="ARBA00022741"/>
    </source>
</evidence>
<comment type="similarity">
    <text evidence="1">Belongs to the IS21/IS1162 putative ATP-binding protein family.</text>
</comment>
<dbReference type="InterPro" id="IPR047661">
    <property type="entry name" value="IstB"/>
</dbReference>
<dbReference type="PIRSF" id="PIRSF003073">
    <property type="entry name" value="DNAC_TnpB_IstB"/>
    <property type="match status" value="1"/>
</dbReference>
<evidence type="ECO:0000256" key="1">
    <source>
        <dbReference type="ARBA" id="ARBA00008059"/>
    </source>
</evidence>
<evidence type="ECO:0000259" key="4">
    <source>
        <dbReference type="SMART" id="SM00382"/>
    </source>
</evidence>
<dbReference type="EMBL" id="CP020370">
    <property type="protein sequence ID" value="AUB81021.1"/>
    <property type="molecule type" value="Genomic_DNA"/>
</dbReference>
<dbReference type="Proteomes" id="UP000232638">
    <property type="component" value="Chromosome"/>
</dbReference>
<dbReference type="AlphaFoldDB" id="A0A2K8U7H6"/>
<dbReference type="NCBIfam" id="NF038214">
    <property type="entry name" value="IS21_help_AAA"/>
    <property type="match status" value="1"/>
</dbReference>
<dbReference type="GO" id="GO:0006260">
    <property type="term" value="P:DNA replication"/>
    <property type="evidence" value="ECO:0007669"/>
    <property type="project" value="TreeGrafter"/>
</dbReference>
<keyword evidence="3 6" id="KW-0067">ATP-binding</keyword>
<proteinExistence type="inferred from homology"/>